<keyword evidence="2" id="KW-1185">Reference proteome</keyword>
<name>A0A1B8QCU6_9GAMM</name>
<dbReference type="Proteomes" id="UP000092616">
    <property type="component" value="Unassembled WGS sequence"/>
</dbReference>
<organism evidence="1 2">
    <name type="scientific">Faucicola atlantae</name>
    <dbReference type="NCBI Taxonomy" id="34059"/>
    <lineage>
        <taxon>Bacteria</taxon>
        <taxon>Pseudomonadati</taxon>
        <taxon>Pseudomonadota</taxon>
        <taxon>Gammaproteobacteria</taxon>
        <taxon>Moraxellales</taxon>
        <taxon>Moraxellaceae</taxon>
        <taxon>Faucicola</taxon>
    </lineage>
</organism>
<dbReference type="NCBIfam" id="TIGR01634">
    <property type="entry name" value="tail_P2_I"/>
    <property type="match status" value="1"/>
</dbReference>
<reference evidence="1 2" key="1">
    <citation type="submission" date="2016-06" db="EMBL/GenBank/DDBJ databases">
        <title>Draft genome of Moraxella atlantae CCUG 59586.</title>
        <authorList>
            <person name="Salva-Serra F."/>
            <person name="Engstrom-Jakobsson H."/>
            <person name="Thorell K."/>
            <person name="Gonzales-Siles L."/>
            <person name="Karlsson R."/>
            <person name="Boulund F."/>
            <person name="Engstrand L."/>
            <person name="Kristiansson E."/>
            <person name="Moore E."/>
        </authorList>
    </citation>
    <scope>NUCLEOTIDE SEQUENCE [LARGE SCALE GENOMIC DNA]</scope>
    <source>
        <strain evidence="1 2">CCUG 59586</strain>
    </source>
</reference>
<evidence type="ECO:0000313" key="1">
    <source>
        <dbReference type="EMBL" id="OBX79134.1"/>
    </source>
</evidence>
<proteinExistence type="predicted"/>
<dbReference type="AlphaFoldDB" id="A0A1B8QCU6"/>
<accession>A0A1B8QCU6</accession>
<protein>
    <submittedName>
        <fullName evidence="1">Phage tail protein I</fullName>
    </submittedName>
</protein>
<dbReference type="Pfam" id="PF09684">
    <property type="entry name" value="Tail_P2_I"/>
    <property type="match status" value="1"/>
</dbReference>
<comment type="caution">
    <text evidence="1">The sequence shown here is derived from an EMBL/GenBank/DDBJ whole genome shotgun (WGS) entry which is preliminary data.</text>
</comment>
<dbReference type="RefSeq" id="WP_067337655.1">
    <property type="nucleotide sequence ID" value="NZ_LZNA01000042.1"/>
</dbReference>
<sequence>MSDIPTFDDIAAAHNDLSLLPKNSTALERLLEQQLNSLRDLPVTFHRLIDADSCPAAFLPWLAWARRVEYWDGEWHETTKRDVLKDARRFNEQRGTQATLSQAMQNLGLAHTLTAWHELTPKGQPYTFVVSINARRISVQQQQEIYTALNSVKSARDVFRIDASISNDSQVYVAGACRVGQTVYLTMRENNG</sequence>
<dbReference type="InterPro" id="IPR006521">
    <property type="entry name" value="Tail_protein_I"/>
</dbReference>
<evidence type="ECO:0000313" key="2">
    <source>
        <dbReference type="Proteomes" id="UP000092616"/>
    </source>
</evidence>
<gene>
    <name evidence="1" type="ORF">A9306_08980</name>
</gene>
<dbReference type="EMBL" id="LZNA01000042">
    <property type="protein sequence ID" value="OBX79134.1"/>
    <property type="molecule type" value="Genomic_DNA"/>
</dbReference>